<sequence length="174" mass="19153">MSSLDIVDYDDIWRTEVTKPSIVVQIEDSHPGTRQATGRYTHRVIITAHCLIPVSHQKATLTAIDLAAEVERVIDNNRFGIDPKCIGAPEIQVSGDTGYLFGFDGVVVRGVQWIQPLFLGKDYFSDDELRGSIWLAVNPVDADDKGEYSQIWPKETDDENTDENDAGSSGGVTG</sequence>
<feature type="region of interest" description="Disordered" evidence="1">
    <location>
        <begin position="144"/>
        <end position="174"/>
    </location>
</feature>
<keyword evidence="3" id="KW-1185">Reference proteome</keyword>
<feature type="compositionally biased region" description="Acidic residues" evidence="1">
    <location>
        <begin position="156"/>
        <end position="165"/>
    </location>
</feature>
<dbReference type="RefSeq" id="WP_169741164.1">
    <property type="nucleotide sequence ID" value="NZ_JMTB01000044.1"/>
</dbReference>
<proteinExistence type="predicted"/>
<accession>A0A085AFN8</accession>
<protein>
    <submittedName>
        <fullName evidence="2">Phage protein</fullName>
    </submittedName>
</protein>
<name>A0A085AFN8_9ENTR</name>
<evidence type="ECO:0000313" key="2">
    <source>
        <dbReference type="EMBL" id="KFC09033.1"/>
    </source>
</evidence>
<evidence type="ECO:0000313" key="3">
    <source>
        <dbReference type="Proteomes" id="UP000028630"/>
    </source>
</evidence>
<comment type="caution">
    <text evidence="2">The sequence shown here is derived from an EMBL/GenBank/DDBJ whole genome shotgun (WGS) entry which is preliminary data.</text>
</comment>
<organism evidence="2 3">
    <name type="scientific">Trabulsiella guamensis ATCC 49490</name>
    <dbReference type="NCBI Taxonomy" id="1005994"/>
    <lineage>
        <taxon>Bacteria</taxon>
        <taxon>Pseudomonadati</taxon>
        <taxon>Pseudomonadota</taxon>
        <taxon>Gammaproteobacteria</taxon>
        <taxon>Enterobacterales</taxon>
        <taxon>Enterobacteriaceae</taxon>
        <taxon>Trabulsiella</taxon>
    </lineage>
</organism>
<evidence type="ECO:0000256" key="1">
    <source>
        <dbReference type="SAM" id="MobiDB-lite"/>
    </source>
</evidence>
<dbReference type="EMBL" id="JMTB01000044">
    <property type="protein sequence ID" value="KFC09033.1"/>
    <property type="molecule type" value="Genomic_DNA"/>
</dbReference>
<dbReference type="AlphaFoldDB" id="A0A085AFN8"/>
<dbReference type="Proteomes" id="UP000028630">
    <property type="component" value="Unassembled WGS sequence"/>
</dbReference>
<gene>
    <name evidence="2" type="ORF">GTGU_01225</name>
</gene>
<reference evidence="3" key="1">
    <citation type="submission" date="2014-05" db="EMBL/GenBank/DDBJ databases">
        <title>ATOL: Assembling a taxonomically balanced genome-scale reconstruction of the evolutionary history of the Enterobacteriaceae.</title>
        <authorList>
            <person name="Plunkett G. III"/>
            <person name="Neeno-Eckwall E.C."/>
            <person name="Glasner J.D."/>
            <person name="Perna N.T."/>
        </authorList>
    </citation>
    <scope>NUCLEOTIDE SEQUENCE [LARGE SCALE GENOMIC DNA]</scope>
    <source>
        <strain evidence="3">ATCC 49490</strain>
    </source>
</reference>